<keyword evidence="5" id="KW-1278">Translocase</keyword>
<accession>A0ABR7UV23</accession>
<dbReference type="PROSITE" id="PS50893">
    <property type="entry name" value="ABC_TRANSPORTER_2"/>
    <property type="match status" value="1"/>
</dbReference>
<dbReference type="EMBL" id="JABTCF010000001">
    <property type="protein sequence ID" value="MBD0776214.1"/>
    <property type="molecule type" value="Genomic_DNA"/>
</dbReference>
<organism evidence="7 8">
    <name type="scientific">Maribacter aquimaris</name>
    <dbReference type="NCBI Taxonomy" id="2737171"/>
    <lineage>
        <taxon>Bacteria</taxon>
        <taxon>Pseudomonadati</taxon>
        <taxon>Bacteroidota</taxon>
        <taxon>Flavobacteriia</taxon>
        <taxon>Flavobacteriales</taxon>
        <taxon>Flavobacteriaceae</taxon>
        <taxon>Maribacter</taxon>
    </lineage>
</organism>
<evidence type="ECO:0000256" key="1">
    <source>
        <dbReference type="ARBA" id="ARBA00005417"/>
    </source>
</evidence>
<dbReference type="PANTHER" id="PTHR42798">
    <property type="entry name" value="LIPOPROTEIN-RELEASING SYSTEM ATP-BINDING PROTEIN LOLD"/>
    <property type="match status" value="1"/>
</dbReference>
<dbReference type="Proteomes" id="UP001166021">
    <property type="component" value="Unassembled WGS sequence"/>
</dbReference>
<evidence type="ECO:0000256" key="4">
    <source>
        <dbReference type="ARBA" id="ARBA00022840"/>
    </source>
</evidence>
<dbReference type="PANTHER" id="PTHR42798:SF7">
    <property type="entry name" value="ALPHA-D-RIBOSE 1-METHYLPHOSPHONATE 5-TRIPHOSPHATE SYNTHASE SUBUNIT PHNL"/>
    <property type="match status" value="1"/>
</dbReference>
<keyword evidence="8" id="KW-1185">Reference proteome</keyword>
<dbReference type="InterPro" id="IPR017911">
    <property type="entry name" value="MacB-like_ATP-bd"/>
</dbReference>
<evidence type="ECO:0000313" key="8">
    <source>
        <dbReference type="Proteomes" id="UP001166021"/>
    </source>
</evidence>
<evidence type="ECO:0000256" key="5">
    <source>
        <dbReference type="ARBA" id="ARBA00022967"/>
    </source>
</evidence>
<dbReference type="InterPro" id="IPR003439">
    <property type="entry name" value="ABC_transporter-like_ATP-bd"/>
</dbReference>
<dbReference type="Pfam" id="PF00005">
    <property type="entry name" value="ABC_tran"/>
    <property type="match status" value="1"/>
</dbReference>
<dbReference type="RefSeq" id="WP_188241778.1">
    <property type="nucleotide sequence ID" value="NZ_JABTCF010000001.1"/>
</dbReference>
<gene>
    <name evidence="7" type="ORF">HPE56_00275</name>
</gene>
<evidence type="ECO:0000259" key="6">
    <source>
        <dbReference type="PROSITE" id="PS50893"/>
    </source>
</evidence>
<evidence type="ECO:0000256" key="3">
    <source>
        <dbReference type="ARBA" id="ARBA00022741"/>
    </source>
</evidence>
<dbReference type="InterPro" id="IPR003593">
    <property type="entry name" value="AAA+_ATPase"/>
</dbReference>
<sequence length="235" mass="26169">MIQATNIQKFYGDLQVLKGVDLHIKSGEIVSIVGPSGAGKTTLLQILGTLDVQSNKVDSRLLIKGVEVTDLTDNEIARFRNENIGFIFQFHQLLPEFTALENVCIPAFIKKTPRNQAEKRAKELLEFLGLAHRLHHKPNELSGGEQQRVAVARALINNPSVIFADEPSGNLDSESADNLHKLFFELRDKFGQTFVIVTHNKELADLADRKLTMVDGLITDASGIEWADFTNRPLL</sequence>
<dbReference type="GO" id="GO:0005524">
    <property type="term" value="F:ATP binding"/>
    <property type="evidence" value="ECO:0007669"/>
    <property type="project" value="UniProtKB-KW"/>
</dbReference>
<dbReference type="CDD" id="cd03255">
    <property type="entry name" value="ABC_MJ0796_LolCDE_FtsE"/>
    <property type="match status" value="1"/>
</dbReference>
<dbReference type="Gene3D" id="3.40.50.300">
    <property type="entry name" value="P-loop containing nucleotide triphosphate hydrolases"/>
    <property type="match status" value="1"/>
</dbReference>
<keyword evidence="3" id="KW-0547">Nucleotide-binding</keyword>
<protein>
    <submittedName>
        <fullName evidence="7">ABC transporter ATP-binding protein</fullName>
    </submittedName>
</protein>
<dbReference type="InterPro" id="IPR027417">
    <property type="entry name" value="P-loop_NTPase"/>
</dbReference>
<dbReference type="SMART" id="SM00382">
    <property type="entry name" value="AAA"/>
    <property type="match status" value="1"/>
</dbReference>
<dbReference type="InterPro" id="IPR017871">
    <property type="entry name" value="ABC_transporter-like_CS"/>
</dbReference>
<keyword evidence="2" id="KW-0813">Transport</keyword>
<evidence type="ECO:0000256" key="2">
    <source>
        <dbReference type="ARBA" id="ARBA00022448"/>
    </source>
</evidence>
<feature type="domain" description="ABC transporter" evidence="6">
    <location>
        <begin position="2"/>
        <end position="234"/>
    </location>
</feature>
<keyword evidence="4 7" id="KW-0067">ATP-binding</keyword>
<comment type="caution">
    <text evidence="7">The sequence shown here is derived from an EMBL/GenBank/DDBJ whole genome shotgun (WGS) entry which is preliminary data.</text>
</comment>
<proteinExistence type="inferred from homology"/>
<reference evidence="7" key="1">
    <citation type="submission" date="2020-05" db="EMBL/GenBank/DDBJ databases">
        <title>The draft genome sequence of Maribacter sp. ANRC-HE7.</title>
        <authorList>
            <person name="Mu L."/>
        </authorList>
    </citation>
    <scope>NUCLEOTIDE SEQUENCE</scope>
    <source>
        <strain evidence="7">ANRC-HE7</strain>
    </source>
</reference>
<evidence type="ECO:0000313" key="7">
    <source>
        <dbReference type="EMBL" id="MBD0776214.1"/>
    </source>
</evidence>
<name>A0ABR7UV23_9FLAO</name>
<dbReference type="SUPFAM" id="SSF52540">
    <property type="entry name" value="P-loop containing nucleoside triphosphate hydrolases"/>
    <property type="match status" value="1"/>
</dbReference>
<comment type="similarity">
    <text evidence="1">Belongs to the ABC transporter superfamily.</text>
</comment>
<dbReference type="PROSITE" id="PS00211">
    <property type="entry name" value="ABC_TRANSPORTER_1"/>
    <property type="match status" value="1"/>
</dbReference>